<feature type="signal peptide" evidence="2">
    <location>
        <begin position="1"/>
        <end position="24"/>
    </location>
</feature>
<sequence length="244" mass="26475">MSMLPCRVLCLLVIVLCCVGVAHAAATPGVSSLFVQAEEKAKEILKQKEECVIAGKAARKVADEAQQFVVDTKKKLETIAAHPEEVEKTKSKGHELIDKARKAAAEARKVVEVTTAIVEETYDKAGQGLLRGNAEVAEEAAKEADEAKRDAITDIEAAELHAELVEGVLKDLDAAVAAAAKKKEEKQVESQPHPQTKETSLGEQQGHTEGNKAEQTQEKQKEKQKQHYRSTVTINIHGDNLDAL</sequence>
<feature type="compositionally biased region" description="Polar residues" evidence="1">
    <location>
        <begin position="189"/>
        <end position="208"/>
    </location>
</feature>
<feature type="chain" id="PRO_5012484763" evidence="2">
    <location>
        <begin position="25"/>
        <end position="244"/>
    </location>
</feature>
<gene>
    <name evidence="3" type="ORF">TM35_000771070</name>
</gene>
<evidence type="ECO:0000256" key="2">
    <source>
        <dbReference type="SAM" id="SignalP"/>
    </source>
</evidence>
<dbReference type="AlphaFoldDB" id="A0A1X0NF65"/>
<evidence type="ECO:0000256" key="1">
    <source>
        <dbReference type="SAM" id="MobiDB-lite"/>
    </source>
</evidence>
<dbReference type="Proteomes" id="UP000192257">
    <property type="component" value="Unassembled WGS sequence"/>
</dbReference>
<keyword evidence="4" id="KW-1185">Reference proteome</keyword>
<evidence type="ECO:0000313" key="3">
    <source>
        <dbReference type="EMBL" id="ORC83145.1"/>
    </source>
</evidence>
<reference evidence="3 4" key="1">
    <citation type="submission" date="2017-03" db="EMBL/GenBank/DDBJ databases">
        <title>An alternative strategy for trypanosome survival in the mammalian bloodstream revealed through genome and transcriptome analysis of the ubiquitous bovine parasite Trypanosoma (Megatrypanum) theileri.</title>
        <authorList>
            <person name="Kelly S."/>
            <person name="Ivens A."/>
            <person name="Mott A."/>
            <person name="O'Neill E."/>
            <person name="Emms D."/>
            <person name="Macleod O."/>
            <person name="Voorheis P."/>
            <person name="Matthews J."/>
            <person name="Matthews K."/>
            <person name="Carrington M."/>
        </authorList>
    </citation>
    <scope>NUCLEOTIDE SEQUENCE [LARGE SCALE GENOMIC DNA]</scope>
    <source>
        <strain evidence="3">Edinburgh</strain>
    </source>
</reference>
<organism evidence="3 4">
    <name type="scientific">Trypanosoma theileri</name>
    <dbReference type="NCBI Taxonomy" id="67003"/>
    <lineage>
        <taxon>Eukaryota</taxon>
        <taxon>Discoba</taxon>
        <taxon>Euglenozoa</taxon>
        <taxon>Kinetoplastea</taxon>
        <taxon>Metakinetoplastina</taxon>
        <taxon>Trypanosomatida</taxon>
        <taxon>Trypanosomatidae</taxon>
        <taxon>Trypanosoma</taxon>
    </lineage>
</organism>
<dbReference type="GeneID" id="39991111"/>
<dbReference type="VEuPathDB" id="TriTrypDB:TM35_000771070"/>
<protein>
    <submittedName>
        <fullName evidence="3">Uncharacterized protein</fullName>
    </submittedName>
</protein>
<evidence type="ECO:0000313" key="4">
    <source>
        <dbReference type="Proteomes" id="UP000192257"/>
    </source>
</evidence>
<feature type="compositionally biased region" description="Basic and acidic residues" evidence="1">
    <location>
        <begin position="209"/>
        <end position="225"/>
    </location>
</feature>
<dbReference type="RefSeq" id="XP_028877373.1">
    <property type="nucleotide sequence ID" value="XM_029031331.1"/>
</dbReference>
<accession>A0A1X0NF65</accession>
<feature type="non-terminal residue" evidence="3">
    <location>
        <position position="244"/>
    </location>
</feature>
<comment type="caution">
    <text evidence="3">The sequence shown here is derived from an EMBL/GenBank/DDBJ whole genome shotgun (WGS) entry which is preliminary data.</text>
</comment>
<name>A0A1X0NF65_9TRYP</name>
<proteinExistence type="predicted"/>
<feature type="region of interest" description="Disordered" evidence="1">
    <location>
        <begin position="183"/>
        <end position="244"/>
    </location>
</feature>
<keyword evidence="2" id="KW-0732">Signal</keyword>
<dbReference type="EMBL" id="NBCO01000077">
    <property type="protein sequence ID" value="ORC83145.1"/>
    <property type="molecule type" value="Genomic_DNA"/>
</dbReference>